<reference evidence="1 2" key="1">
    <citation type="submission" date="2016-03" db="EMBL/GenBank/DDBJ databases">
        <title>EvidentialGene: Evidence-directed Construction of Genes on Genomes.</title>
        <authorList>
            <person name="Gilbert D.G."/>
            <person name="Choi J.-H."/>
            <person name="Mockaitis K."/>
            <person name="Colbourne J."/>
            <person name="Pfrender M."/>
        </authorList>
    </citation>
    <scope>NUCLEOTIDE SEQUENCE [LARGE SCALE GENOMIC DNA]</scope>
    <source>
        <strain evidence="1 2">Xinb3</strain>
        <tissue evidence="1">Complete organism</tissue>
    </source>
</reference>
<dbReference type="AlphaFoldDB" id="A0A164GAR1"/>
<evidence type="ECO:0000313" key="2">
    <source>
        <dbReference type="Proteomes" id="UP000076858"/>
    </source>
</evidence>
<evidence type="ECO:0000313" key="1">
    <source>
        <dbReference type="EMBL" id="KZR98736.1"/>
    </source>
</evidence>
<gene>
    <name evidence="1" type="ORF">APZ42_005714</name>
</gene>
<comment type="caution">
    <text evidence="1">The sequence shown here is derived from an EMBL/GenBank/DDBJ whole genome shotgun (WGS) entry which is preliminary data.</text>
</comment>
<sequence>MNFKNIAVKSMGEAMFNLLSLYYVFDRNYPAVYGVLLLLERYCLCNKGSGVRGRKGDPSSWRKFTNNFESFLVSIPKQTV</sequence>
<accession>A0A164GAR1</accession>
<proteinExistence type="predicted"/>
<protein>
    <submittedName>
        <fullName evidence="1">Uncharacterized protein</fullName>
    </submittedName>
</protein>
<dbReference type="EMBL" id="LRGB01016021">
    <property type="protein sequence ID" value="KZR98736.1"/>
    <property type="molecule type" value="Genomic_DNA"/>
</dbReference>
<dbReference type="Proteomes" id="UP000076858">
    <property type="component" value="Unassembled WGS sequence"/>
</dbReference>
<name>A0A164GAR1_9CRUS</name>
<dbReference type="OrthoDB" id="7699125at2759"/>
<keyword evidence="2" id="KW-1185">Reference proteome</keyword>
<organism evidence="1 2">
    <name type="scientific">Daphnia magna</name>
    <dbReference type="NCBI Taxonomy" id="35525"/>
    <lineage>
        <taxon>Eukaryota</taxon>
        <taxon>Metazoa</taxon>
        <taxon>Ecdysozoa</taxon>
        <taxon>Arthropoda</taxon>
        <taxon>Crustacea</taxon>
        <taxon>Branchiopoda</taxon>
        <taxon>Diplostraca</taxon>
        <taxon>Cladocera</taxon>
        <taxon>Anomopoda</taxon>
        <taxon>Daphniidae</taxon>
        <taxon>Daphnia</taxon>
    </lineage>
</organism>